<dbReference type="RefSeq" id="WP_264712000.1">
    <property type="nucleotide sequence ID" value="NZ_JAPDNT010000001.1"/>
</dbReference>
<dbReference type="PANTHER" id="PTHR30399">
    <property type="entry name" value="UNCHARACTERIZED PROTEIN YGJP"/>
    <property type="match status" value="1"/>
</dbReference>
<protein>
    <submittedName>
        <fullName evidence="2">M48 family metallopeptidase</fullName>
    </submittedName>
</protein>
<evidence type="ECO:0000313" key="2">
    <source>
        <dbReference type="EMBL" id="MCW3473428.1"/>
    </source>
</evidence>
<name>A0AA41YKB8_9PROT</name>
<evidence type="ECO:0000259" key="1">
    <source>
        <dbReference type="Pfam" id="PF01863"/>
    </source>
</evidence>
<dbReference type="InterPro" id="IPR002725">
    <property type="entry name" value="YgjP-like_metallopeptidase"/>
</dbReference>
<dbReference type="Gene3D" id="3.30.2010.10">
    <property type="entry name" value="Metalloproteases ('zincins'), catalytic domain"/>
    <property type="match status" value="1"/>
</dbReference>
<sequence>MEWRRSARARRVSLRIDPRDGAVVVTLPPRTGRTAGMALLMNHADWVAERLAALPGHIPFAPGAVVPVHGIDHRIVHIGGRGGVWVDGRAIMVAGEPEFLARRVADFLRAEARRRLSILVADKAEAAGVRPSRVSVKDTRSRWGSCAANRALAFSWRLVMAPRFVQDYVAAHEVAHLRHMNHGPRFWALVQDLTSHTDAAVAWLRDEGPRLLRIG</sequence>
<gene>
    <name evidence="2" type="ORF">OL599_02460</name>
</gene>
<dbReference type="AlphaFoldDB" id="A0AA41YKB8"/>
<organism evidence="2 3">
    <name type="scientific">Limobrevibacterium gyesilva</name>
    <dbReference type="NCBI Taxonomy" id="2991712"/>
    <lineage>
        <taxon>Bacteria</taxon>
        <taxon>Pseudomonadati</taxon>
        <taxon>Pseudomonadota</taxon>
        <taxon>Alphaproteobacteria</taxon>
        <taxon>Acetobacterales</taxon>
        <taxon>Acetobacteraceae</taxon>
        <taxon>Limobrevibacterium</taxon>
    </lineage>
</organism>
<proteinExistence type="predicted"/>
<reference evidence="2" key="2">
    <citation type="submission" date="2022-10" db="EMBL/GenBank/DDBJ databases">
        <authorList>
            <person name="Trinh H.N."/>
        </authorList>
    </citation>
    <scope>NUCLEOTIDE SEQUENCE</scope>
    <source>
        <strain evidence="2">RN2-1</strain>
    </source>
</reference>
<evidence type="ECO:0000313" key="3">
    <source>
        <dbReference type="Proteomes" id="UP001165679"/>
    </source>
</evidence>
<dbReference type="CDD" id="cd07344">
    <property type="entry name" value="M48_yhfN_like"/>
    <property type="match status" value="1"/>
</dbReference>
<dbReference type="PANTHER" id="PTHR30399:SF1">
    <property type="entry name" value="UTP PYROPHOSPHATASE"/>
    <property type="match status" value="1"/>
</dbReference>
<dbReference type="Pfam" id="PF01863">
    <property type="entry name" value="YgjP-like"/>
    <property type="match status" value="1"/>
</dbReference>
<dbReference type="EMBL" id="JAPDNT010000001">
    <property type="protein sequence ID" value="MCW3473428.1"/>
    <property type="molecule type" value="Genomic_DNA"/>
</dbReference>
<comment type="caution">
    <text evidence="2">The sequence shown here is derived from an EMBL/GenBank/DDBJ whole genome shotgun (WGS) entry which is preliminary data.</text>
</comment>
<reference evidence="2" key="1">
    <citation type="submission" date="2022-09" db="EMBL/GenBank/DDBJ databases">
        <title>Rhodovastum sp. nov. RN2-1 isolated from soil in Seongnam, South Korea.</title>
        <authorList>
            <person name="Le N.T."/>
        </authorList>
    </citation>
    <scope>NUCLEOTIDE SEQUENCE</scope>
    <source>
        <strain evidence="2">RN2-1</strain>
    </source>
</reference>
<accession>A0AA41YKB8</accession>
<dbReference type="InterPro" id="IPR053136">
    <property type="entry name" value="UTP_pyrophosphatase-like"/>
</dbReference>
<dbReference type="Proteomes" id="UP001165679">
    <property type="component" value="Unassembled WGS sequence"/>
</dbReference>
<feature type="domain" description="YgjP-like metallopeptidase" evidence="1">
    <location>
        <begin position="11"/>
        <end position="206"/>
    </location>
</feature>
<keyword evidence="3" id="KW-1185">Reference proteome</keyword>